<feature type="region of interest" description="Disordered" evidence="1">
    <location>
        <begin position="369"/>
        <end position="412"/>
    </location>
</feature>
<evidence type="ECO:0000313" key="4">
    <source>
        <dbReference type="Proteomes" id="UP001054857"/>
    </source>
</evidence>
<protein>
    <submittedName>
        <fullName evidence="3">Uncharacterized protein</fullName>
    </submittedName>
</protein>
<dbReference type="GO" id="GO:0016020">
    <property type="term" value="C:membrane"/>
    <property type="evidence" value="ECO:0007669"/>
    <property type="project" value="TreeGrafter"/>
</dbReference>
<accession>A0AAD3DMI8</accession>
<dbReference type="InterPro" id="IPR051156">
    <property type="entry name" value="Mito/Outer_Membr_Metalloprot"/>
</dbReference>
<dbReference type="AlphaFoldDB" id="A0AAD3DMI8"/>
<organism evidence="3 4">
    <name type="scientific">Astrephomene gubernaculifera</name>
    <dbReference type="NCBI Taxonomy" id="47775"/>
    <lineage>
        <taxon>Eukaryota</taxon>
        <taxon>Viridiplantae</taxon>
        <taxon>Chlorophyta</taxon>
        <taxon>core chlorophytes</taxon>
        <taxon>Chlorophyceae</taxon>
        <taxon>CS clade</taxon>
        <taxon>Chlamydomonadales</taxon>
        <taxon>Astrephomenaceae</taxon>
        <taxon>Astrephomene</taxon>
    </lineage>
</organism>
<proteinExistence type="predicted"/>
<feature type="region of interest" description="Disordered" evidence="1">
    <location>
        <begin position="310"/>
        <end position="340"/>
    </location>
</feature>
<feature type="compositionally biased region" description="Basic residues" evidence="1">
    <location>
        <begin position="1"/>
        <end position="17"/>
    </location>
</feature>
<keyword evidence="2" id="KW-0472">Membrane</keyword>
<dbReference type="GO" id="GO:0051603">
    <property type="term" value="P:proteolysis involved in protein catabolic process"/>
    <property type="evidence" value="ECO:0007669"/>
    <property type="project" value="TreeGrafter"/>
</dbReference>
<dbReference type="GO" id="GO:0004222">
    <property type="term" value="F:metalloendopeptidase activity"/>
    <property type="evidence" value="ECO:0007669"/>
    <property type="project" value="TreeGrafter"/>
</dbReference>
<sequence>MTPTHRHHKQPRKRTQPPHHTVTPPCYTPIWAGHEIASVWLFALFSVLLTEYAGVLYDMSQRLEKVPYTHRLHEVIPRMFRAPPSGEEYVPFRPSEEFFANARSIVGWWNQLLPADHPDVVRVRRVLQQLAVAAAAGRGGGQYDHMCADMPWEVAVVAPMVGASEEPLKGREEERKPQLRSCVPADEAWLAFDYPTCVFSFGEASMHEVLLHQRTLQLAGEDESLLAAALAHKLAGKLARHELEFPWHFDTDNKFGYVGKLVEQWLHPEDVWVTDKHRRTHEADLIAVHLLSEAGYDPAGMVRWLERIQEQEQRERKQRKSPASEQAPPQQQELSPAMRDRRQRQLYVKAATLSEAQDPPPLMRWFKKVGEQKEVQKKQRREQERREQEQRKSPVHEEATAPPPAQELSLTSHDRQQLQLQAHVTAATLSEALDLPPIRRRLERLQRQLRRMEKGGQLKPRITEPAQQPRPITA</sequence>
<feature type="compositionally biased region" description="Basic and acidic residues" evidence="1">
    <location>
        <begin position="369"/>
        <end position="399"/>
    </location>
</feature>
<evidence type="ECO:0000313" key="3">
    <source>
        <dbReference type="EMBL" id="GFR43197.1"/>
    </source>
</evidence>
<comment type="caution">
    <text evidence="3">The sequence shown here is derived from an EMBL/GenBank/DDBJ whole genome shotgun (WGS) entry which is preliminary data.</text>
</comment>
<name>A0AAD3DMI8_9CHLO</name>
<reference evidence="3 4" key="1">
    <citation type="journal article" date="2021" name="Sci. Rep.">
        <title>Genome sequencing of the multicellular alga Astrephomene provides insights into convergent evolution of germ-soma differentiation.</title>
        <authorList>
            <person name="Yamashita S."/>
            <person name="Yamamoto K."/>
            <person name="Matsuzaki R."/>
            <person name="Suzuki S."/>
            <person name="Yamaguchi H."/>
            <person name="Hirooka S."/>
            <person name="Minakuchi Y."/>
            <person name="Miyagishima S."/>
            <person name="Kawachi M."/>
            <person name="Toyoda A."/>
            <person name="Nozaki H."/>
        </authorList>
    </citation>
    <scope>NUCLEOTIDE SEQUENCE [LARGE SCALE GENOMIC DNA]</scope>
    <source>
        <strain evidence="3 4">NIES-4017</strain>
    </source>
</reference>
<dbReference type="EMBL" id="BMAR01000005">
    <property type="protein sequence ID" value="GFR43197.1"/>
    <property type="molecule type" value="Genomic_DNA"/>
</dbReference>
<dbReference type="Proteomes" id="UP001054857">
    <property type="component" value="Unassembled WGS sequence"/>
</dbReference>
<keyword evidence="2" id="KW-0812">Transmembrane</keyword>
<feature type="transmembrane region" description="Helical" evidence="2">
    <location>
        <begin position="37"/>
        <end position="57"/>
    </location>
</feature>
<keyword evidence="4" id="KW-1185">Reference proteome</keyword>
<gene>
    <name evidence="3" type="ORF">Agub_g4191</name>
</gene>
<feature type="region of interest" description="Disordered" evidence="1">
    <location>
        <begin position="1"/>
        <end position="21"/>
    </location>
</feature>
<keyword evidence="2" id="KW-1133">Transmembrane helix</keyword>
<dbReference type="PANTHER" id="PTHR22726">
    <property type="entry name" value="METALLOENDOPEPTIDASE OMA1"/>
    <property type="match status" value="1"/>
</dbReference>
<evidence type="ECO:0000256" key="1">
    <source>
        <dbReference type="SAM" id="MobiDB-lite"/>
    </source>
</evidence>
<dbReference type="PANTHER" id="PTHR22726:SF1">
    <property type="entry name" value="METALLOENDOPEPTIDASE OMA1, MITOCHONDRIAL"/>
    <property type="match status" value="1"/>
</dbReference>
<feature type="region of interest" description="Disordered" evidence="1">
    <location>
        <begin position="450"/>
        <end position="474"/>
    </location>
</feature>
<feature type="compositionally biased region" description="Low complexity" evidence="1">
    <location>
        <begin position="321"/>
        <end position="337"/>
    </location>
</feature>
<evidence type="ECO:0000256" key="2">
    <source>
        <dbReference type="SAM" id="Phobius"/>
    </source>
</evidence>